<evidence type="ECO:0008006" key="4">
    <source>
        <dbReference type="Google" id="ProtNLM"/>
    </source>
</evidence>
<keyword evidence="3" id="KW-1185">Reference proteome</keyword>
<proteinExistence type="predicted"/>
<organism evidence="2 3">
    <name type="scientific">Paenibacillus lemnae</name>
    <dbReference type="NCBI Taxonomy" id="1330551"/>
    <lineage>
        <taxon>Bacteria</taxon>
        <taxon>Bacillati</taxon>
        <taxon>Bacillota</taxon>
        <taxon>Bacilli</taxon>
        <taxon>Bacillales</taxon>
        <taxon>Paenibacillaceae</taxon>
        <taxon>Paenibacillus</taxon>
    </lineage>
</organism>
<keyword evidence="1" id="KW-0812">Transmembrane</keyword>
<reference evidence="2 3" key="1">
    <citation type="submission" date="2020-04" db="EMBL/GenBank/DDBJ databases">
        <title>Paenibacillus algicola sp. nov., a novel marine bacterium producing alginate lyase.</title>
        <authorList>
            <person name="Huang H."/>
        </authorList>
    </citation>
    <scope>NUCLEOTIDE SEQUENCE [LARGE SCALE GENOMIC DNA]</scope>
    <source>
        <strain evidence="2 3">L7-75</strain>
    </source>
</reference>
<accession>A0A848M907</accession>
<dbReference type="EMBL" id="JABBPN010000011">
    <property type="protein sequence ID" value="NMO96660.1"/>
    <property type="molecule type" value="Genomic_DNA"/>
</dbReference>
<protein>
    <recommendedName>
        <fullName evidence="4">Type 4 fimbrial biogenesis protein PilX N-terminal domain-containing protein</fullName>
    </recommendedName>
</protein>
<name>A0A848M907_PAELE</name>
<keyword evidence="1" id="KW-1133">Transmembrane helix</keyword>
<feature type="transmembrane region" description="Helical" evidence="1">
    <location>
        <begin position="49"/>
        <end position="72"/>
    </location>
</feature>
<evidence type="ECO:0000256" key="1">
    <source>
        <dbReference type="SAM" id="Phobius"/>
    </source>
</evidence>
<sequence>MKSMPDLNNRPLSVMHRISSRLQRLKAAAGRRKQNNQGIFIFSHEQGSALVLVMFIALLFTLLGVTVLSAAVGGAQRAETRKFDVQTLHLAEKTLEKTVATMTAKLEEKVMESRDFGRQELDNRIDAYLAALKNNPDELLPVNTNLSEADGRILDVDYDRVMENGQLVNYKVMLTAEAEVNGVQRELEQEIVFDTFPDFLKYTLGSEGNVYLNGSPQITGNIYAGNKLYIQDMAEYRYQASERIMRSEPFELTGEAHVQSLDGVIYTQNGQSETAGKLDEQQRSWNNMIPLNRIKIKNQKKFVQVNVTESFIDKVEESLNFQSGGSLRNSIRNSLKGGNLGAFLRGYPAQYDAPDQPVKPDVPDVEGEALDDAAIPEDLSPEEQEEWRLQQEQRRAEWEERKRLWEEYRELIRRFTEPQRSFVFKGDLDVDGAELKGIRTQPGSWYVVDGNVKIDNYTDEPIVISANMLITGSLEIRGKVQLNSTIFVLGTGLGEGSYAALVEDASIDGLGVVLSKGSILINRFDAFQNTAQELNAFFYTDESAELYGVGSIFTLHGGFFAKKELTVNAVRGNAAPGSGDIQIDAGSGLVRFQASYDENVYESQAGALPRVNQISVRVGNIRLK</sequence>
<evidence type="ECO:0000313" key="2">
    <source>
        <dbReference type="EMBL" id="NMO96660.1"/>
    </source>
</evidence>
<dbReference type="RefSeq" id="WP_169505450.1">
    <property type="nucleotide sequence ID" value="NZ_JABBPN010000011.1"/>
</dbReference>
<dbReference type="Proteomes" id="UP000565468">
    <property type="component" value="Unassembled WGS sequence"/>
</dbReference>
<dbReference type="AlphaFoldDB" id="A0A848M907"/>
<keyword evidence="1" id="KW-0472">Membrane</keyword>
<comment type="caution">
    <text evidence="2">The sequence shown here is derived from an EMBL/GenBank/DDBJ whole genome shotgun (WGS) entry which is preliminary data.</text>
</comment>
<gene>
    <name evidence="2" type="ORF">HII30_12850</name>
</gene>
<evidence type="ECO:0000313" key="3">
    <source>
        <dbReference type="Proteomes" id="UP000565468"/>
    </source>
</evidence>